<dbReference type="EMBL" id="JBJUIK010000014">
    <property type="protein sequence ID" value="KAL3504010.1"/>
    <property type="molecule type" value="Genomic_DNA"/>
</dbReference>
<protein>
    <submittedName>
        <fullName evidence="1">Uncharacterized protein</fullName>
    </submittedName>
</protein>
<dbReference type="Proteomes" id="UP001630127">
    <property type="component" value="Unassembled WGS sequence"/>
</dbReference>
<proteinExistence type="predicted"/>
<name>A0ABD2YDV0_9GENT</name>
<keyword evidence="2" id="KW-1185">Reference proteome</keyword>
<organism evidence="1 2">
    <name type="scientific">Cinchona calisaya</name>
    <dbReference type="NCBI Taxonomy" id="153742"/>
    <lineage>
        <taxon>Eukaryota</taxon>
        <taxon>Viridiplantae</taxon>
        <taxon>Streptophyta</taxon>
        <taxon>Embryophyta</taxon>
        <taxon>Tracheophyta</taxon>
        <taxon>Spermatophyta</taxon>
        <taxon>Magnoliopsida</taxon>
        <taxon>eudicotyledons</taxon>
        <taxon>Gunneridae</taxon>
        <taxon>Pentapetalae</taxon>
        <taxon>asterids</taxon>
        <taxon>lamiids</taxon>
        <taxon>Gentianales</taxon>
        <taxon>Rubiaceae</taxon>
        <taxon>Cinchonoideae</taxon>
        <taxon>Cinchoneae</taxon>
        <taxon>Cinchona</taxon>
    </lineage>
</organism>
<sequence>MARTPKFILALPSNSKAKGKVGKHSSITHDVDDDFTNSNLSKDGPIIDDTCDTIEVIDGVDHGNLLVVGVVSKVSSIVDRPLQETSTLNLHDHNNGTGTP</sequence>
<evidence type="ECO:0000313" key="1">
    <source>
        <dbReference type="EMBL" id="KAL3504010.1"/>
    </source>
</evidence>
<comment type="caution">
    <text evidence="1">The sequence shown here is derived from an EMBL/GenBank/DDBJ whole genome shotgun (WGS) entry which is preliminary data.</text>
</comment>
<gene>
    <name evidence="1" type="ORF">ACH5RR_033851</name>
</gene>
<dbReference type="AlphaFoldDB" id="A0ABD2YDV0"/>
<evidence type="ECO:0000313" key="2">
    <source>
        <dbReference type="Proteomes" id="UP001630127"/>
    </source>
</evidence>
<accession>A0ABD2YDV0</accession>
<reference evidence="1 2" key="1">
    <citation type="submission" date="2024-11" db="EMBL/GenBank/DDBJ databases">
        <title>A near-complete genome assembly of Cinchona calisaya.</title>
        <authorList>
            <person name="Lian D.C."/>
            <person name="Zhao X.W."/>
            <person name="Wei L."/>
        </authorList>
    </citation>
    <scope>NUCLEOTIDE SEQUENCE [LARGE SCALE GENOMIC DNA]</scope>
    <source>
        <tissue evidence="1">Nenye</tissue>
    </source>
</reference>